<proteinExistence type="predicted"/>
<name>A0ABV7XFP1_9SPHN</name>
<evidence type="ECO:0000313" key="2">
    <source>
        <dbReference type="EMBL" id="MFC3713903.1"/>
    </source>
</evidence>
<dbReference type="EMBL" id="JBHRXV010000011">
    <property type="protein sequence ID" value="MFC3713903.1"/>
    <property type="molecule type" value="Genomic_DNA"/>
</dbReference>
<organism evidence="2 3">
    <name type="scientific">Sphingoaurantiacus capsulatus</name>
    <dbReference type="NCBI Taxonomy" id="1771310"/>
    <lineage>
        <taxon>Bacteria</taxon>
        <taxon>Pseudomonadati</taxon>
        <taxon>Pseudomonadota</taxon>
        <taxon>Alphaproteobacteria</taxon>
        <taxon>Sphingomonadales</taxon>
        <taxon>Sphingosinicellaceae</taxon>
        <taxon>Sphingoaurantiacus</taxon>
    </lineage>
</organism>
<dbReference type="Proteomes" id="UP001595615">
    <property type="component" value="Unassembled WGS sequence"/>
</dbReference>
<protein>
    <submittedName>
        <fullName evidence="2">DUF1467 family protein</fullName>
    </submittedName>
</protein>
<dbReference type="Pfam" id="PF07330">
    <property type="entry name" value="DUF1467"/>
    <property type="match status" value="1"/>
</dbReference>
<evidence type="ECO:0000256" key="1">
    <source>
        <dbReference type="SAM" id="Phobius"/>
    </source>
</evidence>
<accession>A0ABV7XFP1</accession>
<feature type="transmembrane region" description="Helical" evidence="1">
    <location>
        <begin position="6"/>
        <end position="26"/>
    </location>
</feature>
<evidence type="ECO:0000313" key="3">
    <source>
        <dbReference type="Proteomes" id="UP001595615"/>
    </source>
</evidence>
<keyword evidence="1" id="KW-1133">Transmembrane helix</keyword>
<keyword evidence="3" id="KW-1185">Reference proteome</keyword>
<comment type="caution">
    <text evidence="2">The sequence shown here is derived from an EMBL/GenBank/DDBJ whole genome shotgun (WGS) entry which is preliminary data.</text>
</comment>
<dbReference type="RefSeq" id="WP_380862848.1">
    <property type="nucleotide sequence ID" value="NZ_JBHRXV010000011.1"/>
</dbReference>
<sequence length="96" mass="10309">MKLGSALAVYLLFWTVTLFAILPIGVRTHEESGAERVPGQADSAPSAPMLAKKALITTVVSAVLFAIFYGNFVYGWVGFDDVVPEFLRPPAGALPR</sequence>
<feature type="transmembrane region" description="Helical" evidence="1">
    <location>
        <begin position="54"/>
        <end position="77"/>
    </location>
</feature>
<keyword evidence="1" id="KW-0812">Transmembrane</keyword>
<gene>
    <name evidence="2" type="ORF">ACFOMD_15105</name>
</gene>
<keyword evidence="1" id="KW-0472">Membrane</keyword>
<reference evidence="3" key="1">
    <citation type="journal article" date="2019" name="Int. J. Syst. Evol. Microbiol.">
        <title>The Global Catalogue of Microorganisms (GCM) 10K type strain sequencing project: providing services to taxonomists for standard genome sequencing and annotation.</title>
        <authorList>
            <consortium name="The Broad Institute Genomics Platform"/>
            <consortium name="The Broad Institute Genome Sequencing Center for Infectious Disease"/>
            <person name="Wu L."/>
            <person name="Ma J."/>
        </authorList>
    </citation>
    <scope>NUCLEOTIDE SEQUENCE [LARGE SCALE GENOMIC DNA]</scope>
    <source>
        <strain evidence="3">KCTC 42644</strain>
    </source>
</reference>
<dbReference type="InterPro" id="IPR009935">
    <property type="entry name" value="DUF1467"/>
</dbReference>